<evidence type="ECO:0000313" key="5">
    <source>
        <dbReference type="Proteomes" id="UP001369086"/>
    </source>
</evidence>
<protein>
    <recommendedName>
        <fullName evidence="3">CCHC-type domain-containing protein</fullName>
    </recommendedName>
</protein>
<evidence type="ECO:0000256" key="1">
    <source>
        <dbReference type="PROSITE-ProRule" id="PRU00047"/>
    </source>
</evidence>
<gene>
    <name evidence="4" type="ORF">HHUSO_G16409</name>
</gene>
<dbReference type="PANTHER" id="PTHR22639:SF3">
    <property type="entry name" value="ZINC FINGER CCHC DOMAIN-CONTAINING PROTEIN 3"/>
    <property type="match status" value="1"/>
</dbReference>
<feature type="domain" description="CCHC-type" evidence="3">
    <location>
        <begin position="80"/>
        <end position="95"/>
    </location>
</feature>
<dbReference type="EMBL" id="JAHFZB010000014">
    <property type="protein sequence ID" value="KAK6481885.1"/>
    <property type="molecule type" value="Genomic_DNA"/>
</dbReference>
<dbReference type="PANTHER" id="PTHR22639">
    <property type="entry name" value="GAG-RELATED PROTEIN"/>
    <property type="match status" value="1"/>
</dbReference>
<keyword evidence="5" id="KW-1185">Reference proteome</keyword>
<dbReference type="InterPro" id="IPR042509">
    <property type="entry name" value="ZCCHC3"/>
</dbReference>
<reference evidence="4 5" key="1">
    <citation type="submission" date="2021-05" db="EMBL/GenBank/DDBJ databases">
        <authorList>
            <person name="Zahm M."/>
            <person name="Klopp C."/>
            <person name="Cabau C."/>
            <person name="Kuhl H."/>
            <person name="Suciu R."/>
            <person name="Ciorpac M."/>
            <person name="Holostenco D."/>
            <person name="Gessner J."/>
            <person name="Wuertz S."/>
            <person name="Hohne C."/>
            <person name="Stock M."/>
            <person name="Gislard M."/>
            <person name="Lluch J."/>
            <person name="Milhes M."/>
            <person name="Lampietro C."/>
            <person name="Lopez Roques C."/>
            <person name="Donnadieu C."/>
            <person name="Du K."/>
            <person name="Schartl M."/>
            <person name="Guiguen Y."/>
        </authorList>
    </citation>
    <scope>NUCLEOTIDE SEQUENCE [LARGE SCALE GENOMIC DNA]</scope>
    <source>
        <strain evidence="4">Hh-F2</strain>
        <tissue evidence="4">Blood</tissue>
    </source>
</reference>
<dbReference type="InterPro" id="IPR057811">
    <property type="entry name" value="RBD_ZCCHC3_2nd"/>
</dbReference>
<proteinExistence type="predicted"/>
<comment type="caution">
    <text evidence="4">The sequence shown here is derived from an EMBL/GenBank/DDBJ whole genome shotgun (WGS) entry which is preliminary data.</text>
</comment>
<dbReference type="Gene3D" id="4.10.60.10">
    <property type="entry name" value="Zinc finger, CCHC-type"/>
    <property type="match status" value="1"/>
</dbReference>
<keyword evidence="1" id="KW-0862">Zinc</keyword>
<dbReference type="Pfam" id="PF23058">
    <property type="entry name" value="RBD_ZCCHC3_2nd"/>
    <property type="match status" value="1"/>
</dbReference>
<dbReference type="PROSITE" id="PS50158">
    <property type="entry name" value="ZF_CCHC"/>
    <property type="match status" value="2"/>
</dbReference>
<keyword evidence="1" id="KW-0863">Zinc-finger</keyword>
<dbReference type="SMART" id="SM00343">
    <property type="entry name" value="ZnF_C2HC"/>
    <property type="match status" value="3"/>
</dbReference>
<dbReference type="InterPro" id="IPR036875">
    <property type="entry name" value="Znf_CCHC_sf"/>
</dbReference>
<feature type="domain" description="CCHC-type" evidence="3">
    <location>
        <begin position="98"/>
        <end position="113"/>
    </location>
</feature>
<feature type="compositionally biased region" description="Basic and acidic residues" evidence="2">
    <location>
        <begin position="265"/>
        <end position="276"/>
    </location>
</feature>
<dbReference type="InterPro" id="IPR026960">
    <property type="entry name" value="RVT-Znf"/>
</dbReference>
<evidence type="ECO:0000313" key="4">
    <source>
        <dbReference type="EMBL" id="KAK6481885.1"/>
    </source>
</evidence>
<dbReference type="Pfam" id="PF13966">
    <property type="entry name" value="zf-RVT"/>
    <property type="match status" value="1"/>
</dbReference>
<keyword evidence="1" id="KW-0479">Metal-binding</keyword>
<feature type="compositionally biased region" description="Acidic residues" evidence="2">
    <location>
        <begin position="254"/>
        <end position="264"/>
    </location>
</feature>
<name>A0ABR0ZBL4_HUSHU</name>
<dbReference type="SUPFAM" id="SSF57756">
    <property type="entry name" value="Retrovirus zinc finger-like domains"/>
    <property type="match status" value="1"/>
</dbReference>
<sequence length="462" mass="52514">MFNEGVRAEDIRTWLTKYCYVLRAPVMGTDGDGVATGTWKVLCRLWRNPNGYNGLAHIPAYIRLGGDRGFVHYFGQPMLCRNCGKEGHTAMNCEEVVCKKCRKVGHVAEECKEKRVCNLCGAEDHVFANCPCSYANKTRRDREEDKRRQEEFEERELEKNNQVVVNLDVELEDSGEEFQNGGEGEALKQDGGVGLVEEKGGVGCDGKEKGVVVGCRRRRGEESAGEGMSGGVVLETDLEEESGPESIAGRAEEEPSVSEEEEMEQEMRKEKRKTEEPYTVVVSRSKKKKGGGRELWKDVSHPSLLNPQKDLVWQVAHDILPVRMTMYRRSLAKSPRCPRSGCGAEESAYHLLWDCEHAKVVWQESSELFGKHTSLKALNSHVVVFGVKIQEMEEKEWITLMILLSCFKYALWKARCLLVLKGKDMSRSDTKRLALFYLKGYYFRDVRARGAEYARDRWKVCL</sequence>
<dbReference type="Proteomes" id="UP001369086">
    <property type="component" value="Unassembled WGS sequence"/>
</dbReference>
<dbReference type="InterPro" id="IPR001878">
    <property type="entry name" value="Znf_CCHC"/>
</dbReference>
<dbReference type="Pfam" id="PF00098">
    <property type="entry name" value="zf-CCHC"/>
    <property type="match status" value="2"/>
</dbReference>
<feature type="region of interest" description="Disordered" evidence="2">
    <location>
        <begin position="238"/>
        <end position="284"/>
    </location>
</feature>
<evidence type="ECO:0000259" key="3">
    <source>
        <dbReference type="PROSITE" id="PS50158"/>
    </source>
</evidence>
<accession>A0ABR0ZBL4</accession>
<evidence type="ECO:0000256" key="2">
    <source>
        <dbReference type="SAM" id="MobiDB-lite"/>
    </source>
</evidence>
<organism evidence="4 5">
    <name type="scientific">Huso huso</name>
    <name type="common">Beluga</name>
    <name type="synonym">Acipenser huso</name>
    <dbReference type="NCBI Taxonomy" id="61971"/>
    <lineage>
        <taxon>Eukaryota</taxon>
        <taxon>Metazoa</taxon>
        <taxon>Chordata</taxon>
        <taxon>Craniata</taxon>
        <taxon>Vertebrata</taxon>
        <taxon>Euteleostomi</taxon>
        <taxon>Actinopterygii</taxon>
        <taxon>Chondrostei</taxon>
        <taxon>Acipenseriformes</taxon>
        <taxon>Acipenseridae</taxon>
        <taxon>Huso</taxon>
    </lineage>
</organism>